<keyword evidence="2" id="KW-1003">Cell membrane</keyword>
<keyword evidence="6" id="KW-0143">Chaperone</keyword>
<evidence type="ECO:0000256" key="1">
    <source>
        <dbReference type="ARBA" id="ARBA00004401"/>
    </source>
</evidence>
<dbReference type="RefSeq" id="WP_014403401.1">
    <property type="nucleotide sequence ID" value="NC_017033.1"/>
</dbReference>
<comment type="subcellular location">
    <subcellularLocation>
        <location evidence="1">Cell membrane</location>
        <topology evidence="1">Single-pass type II membrane protein</topology>
    </subcellularLocation>
</comment>
<accession>H8L2N9</accession>
<keyword evidence="3 9" id="KW-0812">Transmembrane</keyword>
<dbReference type="Pfam" id="PF09976">
    <property type="entry name" value="TPR_21"/>
    <property type="match status" value="1"/>
</dbReference>
<evidence type="ECO:0000259" key="10">
    <source>
        <dbReference type="Pfam" id="PF09976"/>
    </source>
</evidence>
<evidence type="ECO:0000313" key="12">
    <source>
        <dbReference type="Proteomes" id="UP000005234"/>
    </source>
</evidence>
<keyword evidence="5 9" id="KW-0472">Membrane</keyword>
<dbReference type="PANTHER" id="PTHR38035:SF1">
    <property type="entry name" value="ANCILLARY SECYEG TRANSLOCON SUBUNIT"/>
    <property type="match status" value="1"/>
</dbReference>
<evidence type="ECO:0000256" key="3">
    <source>
        <dbReference type="ARBA" id="ARBA00022692"/>
    </source>
</evidence>
<evidence type="ECO:0000256" key="8">
    <source>
        <dbReference type="ARBA" id="ARBA00024235"/>
    </source>
</evidence>
<evidence type="ECO:0000313" key="11">
    <source>
        <dbReference type="EMBL" id="AFC86398.1"/>
    </source>
</evidence>
<dbReference type="InterPro" id="IPR018704">
    <property type="entry name" value="SecYEG/CpoB_TPR"/>
</dbReference>
<evidence type="ECO:0000256" key="2">
    <source>
        <dbReference type="ARBA" id="ARBA00022475"/>
    </source>
</evidence>
<gene>
    <name evidence="11" type="ordered locus">Fraau_2014</name>
</gene>
<organism evidence="11 12">
    <name type="scientific">Frateuria aurantia (strain ATCC 33424 / DSM 6220 / KCTC 2777 / LMG 1558 / NBRC 3245 / NCIMB 13370)</name>
    <name type="common">Acetobacter aurantius</name>
    <dbReference type="NCBI Taxonomy" id="767434"/>
    <lineage>
        <taxon>Bacteria</taxon>
        <taxon>Pseudomonadati</taxon>
        <taxon>Pseudomonadota</taxon>
        <taxon>Gammaproteobacteria</taxon>
        <taxon>Lysobacterales</taxon>
        <taxon>Rhodanobacteraceae</taxon>
        <taxon>Frateuria</taxon>
    </lineage>
</organism>
<name>H8L2N9_FRAAD</name>
<dbReference type="GO" id="GO:0044877">
    <property type="term" value="F:protein-containing complex binding"/>
    <property type="evidence" value="ECO:0007669"/>
    <property type="project" value="InterPro"/>
</dbReference>
<dbReference type="PANTHER" id="PTHR38035">
    <property type="entry name" value="UPF0070 PROTEIN YFGM"/>
    <property type="match status" value="1"/>
</dbReference>
<dbReference type="KEGG" id="fau:Fraau_2014"/>
<evidence type="ECO:0000256" key="6">
    <source>
        <dbReference type="ARBA" id="ARBA00023186"/>
    </source>
</evidence>
<evidence type="ECO:0000256" key="5">
    <source>
        <dbReference type="ARBA" id="ARBA00023136"/>
    </source>
</evidence>
<dbReference type="Gene3D" id="1.25.40.10">
    <property type="entry name" value="Tetratricopeptide repeat domain"/>
    <property type="match status" value="1"/>
</dbReference>
<dbReference type="SUPFAM" id="SSF48452">
    <property type="entry name" value="TPR-like"/>
    <property type="match status" value="1"/>
</dbReference>
<dbReference type="GO" id="GO:0005886">
    <property type="term" value="C:plasma membrane"/>
    <property type="evidence" value="ECO:0007669"/>
    <property type="project" value="UniProtKB-SubCell"/>
</dbReference>
<evidence type="ECO:0000256" key="9">
    <source>
        <dbReference type="SAM" id="Phobius"/>
    </source>
</evidence>
<dbReference type="AlphaFoldDB" id="H8L2N9"/>
<feature type="transmembrane region" description="Helical" evidence="9">
    <location>
        <begin position="23"/>
        <end position="43"/>
    </location>
</feature>
<evidence type="ECO:0000256" key="4">
    <source>
        <dbReference type="ARBA" id="ARBA00022989"/>
    </source>
</evidence>
<protein>
    <recommendedName>
        <fullName evidence="8">Ancillary SecYEG translocon subunit</fullName>
    </recommendedName>
</protein>
<dbReference type="OrthoDB" id="9789675at2"/>
<dbReference type="eggNOG" id="COG2976">
    <property type="taxonomic scope" value="Bacteria"/>
</dbReference>
<sequence>MAFEAYDDLEQGERVRQWLRSNAAAILAGLVIAVVIIIGMAQWRRHQQANASQASRVYEQLVEARQAGQGAAAQVYGAALSQHYAGSAYAVFAALQLAQEQASAKQYDPAMTQLRWAGAHTKDDAIKPLIGLRIAQLLLAQGKADEALAQLKGVDAPAWAGRSEELRGDALVKLGRTEEARKAYQASLAALDPEVPQRNVIQMKLDDLASAGKQGA</sequence>
<dbReference type="Proteomes" id="UP000005234">
    <property type="component" value="Chromosome"/>
</dbReference>
<dbReference type="EMBL" id="CP003350">
    <property type="protein sequence ID" value="AFC86398.1"/>
    <property type="molecule type" value="Genomic_DNA"/>
</dbReference>
<proteinExistence type="inferred from homology"/>
<dbReference type="InterPro" id="IPR011990">
    <property type="entry name" value="TPR-like_helical_dom_sf"/>
</dbReference>
<reference evidence="11" key="1">
    <citation type="submission" date="2012-02" db="EMBL/GenBank/DDBJ databases">
        <title>The complete genome of Frateuria aurantia DSM 6220.</title>
        <authorList>
            <consortium name="US DOE Joint Genome Institute (JGI-PGF)"/>
            <person name="Lucas S."/>
            <person name="Copeland A."/>
            <person name="Lapidus A."/>
            <person name="Glavina del Rio T."/>
            <person name="Dalin E."/>
            <person name="Tice H."/>
            <person name="Bruce D."/>
            <person name="Goodwin L."/>
            <person name="Pitluck S."/>
            <person name="Peters L."/>
            <person name="Ovchinnikova G."/>
            <person name="Teshima H."/>
            <person name="Kyrpides N."/>
            <person name="Mavromatis K."/>
            <person name="Ivanova N."/>
            <person name="Brettin T."/>
            <person name="Detter J.C."/>
            <person name="Han C."/>
            <person name="Larimer F."/>
            <person name="Land M."/>
            <person name="Hauser L."/>
            <person name="Markowitz V."/>
            <person name="Cheng J.-F."/>
            <person name="Hugenholtz P."/>
            <person name="Woyke T."/>
            <person name="Wu D."/>
            <person name="Brambilla E."/>
            <person name="Klenk H.-P."/>
            <person name="Eisen J.A."/>
        </authorList>
    </citation>
    <scope>NUCLEOTIDE SEQUENCE</scope>
    <source>
        <strain evidence="11">DSM 6220</strain>
    </source>
</reference>
<dbReference type="HOGENOM" id="CLU_084785_1_0_6"/>
<keyword evidence="12" id="KW-1185">Reference proteome</keyword>
<evidence type="ECO:0000256" key="7">
    <source>
        <dbReference type="ARBA" id="ARBA00024197"/>
    </source>
</evidence>
<comment type="similarity">
    <text evidence="7">Belongs to the YfgM family.</text>
</comment>
<dbReference type="InterPro" id="IPR026039">
    <property type="entry name" value="YfgM"/>
</dbReference>
<dbReference type="STRING" id="767434.Fraau_2014"/>
<keyword evidence="4 9" id="KW-1133">Transmembrane helix</keyword>
<feature type="domain" description="Ancillary SecYEG translocon subunit/Cell division coordinator CpoB TPR" evidence="10">
    <location>
        <begin position="16"/>
        <end position="209"/>
    </location>
</feature>
<dbReference type="PIRSF" id="PIRSF006170">
    <property type="entry name" value="YfgM"/>
    <property type="match status" value="1"/>
</dbReference>